<dbReference type="GO" id="GO:0005886">
    <property type="term" value="C:plasma membrane"/>
    <property type="evidence" value="ECO:0007669"/>
    <property type="project" value="TreeGrafter"/>
</dbReference>
<comment type="subcellular location">
    <subcellularLocation>
        <location evidence="1">Membrane</location>
        <topology evidence="1">Multi-pass membrane protein</topology>
    </subcellularLocation>
</comment>
<sequence length="133" mass="14242">MRTHAAQLAKFSLVGSSGYVINIAVYATLLQLAGMNRLPAASCSFLAAAASNYTWNRLWTFRARRGSVARQGLRFLAVSVAVGGAGLLMLTALTALGLRAVEAQALAVMIVMPLSFTANRAWSFRGRPRPLDD</sequence>
<dbReference type="GO" id="GO:0000271">
    <property type="term" value="P:polysaccharide biosynthetic process"/>
    <property type="evidence" value="ECO:0007669"/>
    <property type="project" value="InterPro"/>
</dbReference>
<dbReference type="Pfam" id="PF04138">
    <property type="entry name" value="GtrA_DPMS_TM"/>
    <property type="match status" value="1"/>
</dbReference>
<feature type="transmembrane region" description="Helical" evidence="6">
    <location>
        <begin position="75"/>
        <end position="97"/>
    </location>
</feature>
<dbReference type="InterPro" id="IPR007267">
    <property type="entry name" value="GtrA_DPMS_TM"/>
</dbReference>
<dbReference type="RefSeq" id="WP_114794811.1">
    <property type="nucleotide sequence ID" value="NZ_QQZY01000001.1"/>
</dbReference>
<gene>
    <name evidence="8" type="ORF">Gocc_0355</name>
</gene>
<feature type="domain" description="GtrA/DPMS transmembrane" evidence="7">
    <location>
        <begin position="10"/>
        <end position="124"/>
    </location>
</feature>
<dbReference type="InterPro" id="IPR051401">
    <property type="entry name" value="GtrA_CellWall_Glycosyl"/>
</dbReference>
<dbReference type="OrthoDB" id="9807815at2"/>
<organism evidence="8 9">
    <name type="scientific">Gaiella occulta</name>
    <dbReference type="NCBI Taxonomy" id="1002870"/>
    <lineage>
        <taxon>Bacteria</taxon>
        <taxon>Bacillati</taxon>
        <taxon>Actinomycetota</taxon>
        <taxon>Thermoleophilia</taxon>
        <taxon>Gaiellales</taxon>
        <taxon>Gaiellaceae</taxon>
        <taxon>Gaiella</taxon>
    </lineage>
</organism>
<evidence type="ECO:0000256" key="4">
    <source>
        <dbReference type="ARBA" id="ARBA00022989"/>
    </source>
</evidence>
<keyword evidence="9" id="KW-1185">Reference proteome</keyword>
<keyword evidence="5 6" id="KW-0472">Membrane</keyword>
<comment type="caution">
    <text evidence="8">The sequence shown here is derived from an EMBL/GenBank/DDBJ whole genome shotgun (WGS) entry which is preliminary data.</text>
</comment>
<evidence type="ECO:0000259" key="7">
    <source>
        <dbReference type="Pfam" id="PF04138"/>
    </source>
</evidence>
<dbReference type="Proteomes" id="UP000254134">
    <property type="component" value="Unassembled WGS sequence"/>
</dbReference>
<evidence type="ECO:0000256" key="1">
    <source>
        <dbReference type="ARBA" id="ARBA00004141"/>
    </source>
</evidence>
<feature type="transmembrane region" description="Helical" evidence="6">
    <location>
        <begin position="12"/>
        <end position="32"/>
    </location>
</feature>
<keyword evidence="3 6" id="KW-0812">Transmembrane</keyword>
<dbReference type="PANTHER" id="PTHR38459:SF1">
    <property type="entry name" value="PROPHAGE BACTOPRENOL-LINKED GLUCOSE TRANSLOCASE HOMOLOG"/>
    <property type="match status" value="1"/>
</dbReference>
<protein>
    <submittedName>
        <fullName evidence="8">Putative membrane protein</fullName>
    </submittedName>
</protein>
<accession>A0A7M2Z0J1</accession>
<evidence type="ECO:0000313" key="9">
    <source>
        <dbReference type="Proteomes" id="UP000254134"/>
    </source>
</evidence>
<name>A0A7M2Z0J1_9ACTN</name>
<dbReference type="PANTHER" id="PTHR38459">
    <property type="entry name" value="PROPHAGE BACTOPRENOL-LINKED GLUCOSE TRANSLOCASE HOMOLOG"/>
    <property type="match status" value="1"/>
</dbReference>
<evidence type="ECO:0000256" key="6">
    <source>
        <dbReference type="SAM" id="Phobius"/>
    </source>
</evidence>
<evidence type="ECO:0000256" key="3">
    <source>
        <dbReference type="ARBA" id="ARBA00022692"/>
    </source>
</evidence>
<feature type="transmembrane region" description="Helical" evidence="6">
    <location>
        <begin position="103"/>
        <end position="122"/>
    </location>
</feature>
<evidence type="ECO:0000256" key="5">
    <source>
        <dbReference type="ARBA" id="ARBA00023136"/>
    </source>
</evidence>
<reference evidence="8 9" key="1">
    <citation type="submission" date="2018-07" db="EMBL/GenBank/DDBJ databases">
        <title>High-quality-draft genome sequence of Gaiella occulta.</title>
        <authorList>
            <person name="Severino R."/>
            <person name="Froufe H.J.C."/>
            <person name="Rainey F.A."/>
            <person name="Barroso C."/>
            <person name="Albuquerque L."/>
            <person name="Lobo-Da-Cunha A."/>
            <person name="Da Costa M.S."/>
            <person name="Egas C."/>
        </authorList>
    </citation>
    <scope>NUCLEOTIDE SEQUENCE [LARGE SCALE GENOMIC DNA]</scope>
    <source>
        <strain evidence="8 9">F2-233</strain>
    </source>
</reference>
<proteinExistence type="inferred from homology"/>
<dbReference type="AlphaFoldDB" id="A0A7M2Z0J1"/>
<dbReference type="EMBL" id="QQZY01000001">
    <property type="protein sequence ID" value="RDI75936.1"/>
    <property type="molecule type" value="Genomic_DNA"/>
</dbReference>
<comment type="similarity">
    <text evidence="2">Belongs to the GtrA family.</text>
</comment>
<reference evidence="9" key="2">
    <citation type="journal article" date="2019" name="MicrobiologyOpen">
        <title>High-quality draft genome sequence of Gaiella occulta isolated from a 150 meter deep mineral water borehole and comparison with the genome sequences of other deep-branching lineages of the phylum Actinobacteria.</title>
        <authorList>
            <person name="Severino R."/>
            <person name="Froufe H.J.C."/>
            <person name="Barroso C."/>
            <person name="Albuquerque L."/>
            <person name="Lobo-da-Cunha A."/>
            <person name="da Costa M.S."/>
            <person name="Egas C."/>
        </authorList>
    </citation>
    <scope>NUCLEOTIDE SEQUENCE [LARGE SCALE GENOMIC DNA]</scope>
    <source>
        <strain evidence="9">F2-233</strain>
    </source>
</reference>
<keyword evidence="4 6" id="KW-1133">Transmembrane helix</keyword>
<evidence type="ECO:0000256" key="2">
    <source>
        <dbReference type="ARBA" id="ARBA00009399"/>
    </source>
</evidence>
<feature type="transmembrane region" description="Helical" evidence="6">
    <location>
        <begin position="38"/>
        <end position="55"/>
    </location>
</feature>
<evidence type="ECO:0000313" key="8">
    <source>
        <dbReference type="EMBL" id="RDI75936.1"/>
    </source>
</evidence>